<dbReference type="Gene3D" id="2.60.40.10">
    <property type="entry name" value="Immunoglobulins"/>
    <property type="match status" value="1"/>
</dbReference>
<dbReference type="Proteomes" id="UP001054811">
    <property type="component" value="Chromosome"/>
</dbReference>
<keyword evidence="2" id="KW-1185">Reference proteome</keyword>
<accession>A0ABY5NJ77</accession>
<dbReference type="EMBL" id="CP091139">
    <property type="protein sequence ID" value="UUT35223.1"/>
    <property type="molecule type" value="Genomic_DNA"/>
</dbReference>
<dbReference type="RefSeq" id="WP_259611782.1">
    <property type="nucleotide sequence ID" value="NZ_CP091139.2"/>
</dbReference>
<dbReference type="InterPro" id="IPR013783">
    <property type="entry name" value="Ig-like_fold"/>
</dbReference>
<evidence type="ECO:0008006" key="3">
    <source>
        <dbReference type="Google" id="ProtNLM"/>
    </source>
</evidence>
<evidence type="ECO:0000313" key="1">
    <source>
        <dbReference type="EMBL" id="UUT35223.1"/>
    </source>
</evidence>
<name>A0ABY5NJ77_9MICO</name>
<organism evidence="1 2">
    <name type="scientific">Microbacterium elymi</name>
    <dbReference type="NCBI Taxonomy" id="2909587"/>
    <lineage>
        <taxon>Bacteria</taxon>
        <taxon>Bacillati</taxon>
        <taxon>Actinomycetota</taxon>
        <taxon>Actinomycetes</taxon>
        <taxon>Micrococcales</taxon>
        <taxon>Microbacteriaceae</taxon>
        <taxon>Microbacterium</taxon>
    </lineage>
</organism>
<reference evidence="1" key="1">
    <citation type="submission" date="2022-01" db="EMBL/GenBank/DDBJ databases">
        <title>Microbacterium eymi and Microbacterium rhizovicinus sp. nov., isolated from the rhizospheric soil of Elymus tsukushiensis, a plant native to the Dokdo Islands, Republic of Korea.</title>
        <authorList>
            <person name="Hwang Y.J."/>
        </authorList>
    </citation>
    <scope>NUCLEOTIDE SEQUENCE</scope>
    <source>
        <strain evidence="1">KUDC0405</strain>
    </source>
</reference>
<proteinExistence type="predicted"/>
<sequence>MNDTTTRTARRTARQARKRRPIIAGALALLAVGGIGAAVTSAAWTDNVFFSAPAQAATFNLQGSLDGGSWVESDNAGSIQLVVPAATFANMLPGQTRTVTLQVKNTGTANAALTATAAWTAGSTFTTAPTLTAAPATGTLTAAGGAGATTTVTLTVAAPADWAAGNQGKSGTVQVTIAGTATA</sequence>
<evidence type="ECO:0000313" key="2">
    <source>
        <dbReference type="Proteomes" id="UP001054811"/>
    </source>
</evidence>
<gene>
    <name evidence="1" type="ORF">L2X98_33985</name>
</gene>
<protein>
    <recommendedName>
        <fullName evidence="3">Alternate-type signal peptide domain-containing protein</fullName>
    </recommendedName>
</protein>